<feature type="transmembrane region" description="Helical" evidence="7">
    <location>
        <begin position="365"/>
        <end position="384"/>
    </location>
</feature>
<feature type="transmembrane region" description="Helical" evidence="7">
    <location>
        <begin position="424"/>
        <end position="446"/>
    </location>
</feature>
<evidence type="ECO:0000256" key="1">
    <source>
        <dbReference type="ARBA" id="ARBA00004651"/>
    </source>
</evidence>
<feature type="transmembrane region" description="Helical" evidence="7">
    <location>
        <begin position="194"/>
        <end position="218"/>
    </location>
</feature>
<gene>
    <name evidence="8" type="ORF">GKZ57_03465</name>
</gene>
<dbReference type="InterPro" id="IPR048279">
    <property type="entry name" value="MdtK-like"/>
</dbReference>
<comment type="caution">
    <text evidence="8">The sequence shown here is derived from an EMBL/GenBank/DDBJ whole genome shotgun (WGS) entry which is preliminary data.</text>
</comment>
<dbReference type="AlphaFoldDB" id="A0A844GGM8"/>
<keyword evidence="2" id="KW-0813">Transport</keyword>
<feature type="transmembrane region" description="Helical" evidence="7">
    <location>
        <begin position="48"/>
        <end position="74"/>
    </location>
</feature>
<evidence type="ECO:0000313" key="9">
    <source>
        <dbReference type="Proteomes" id="UP000437824"/>
    </source>
</evidence>
<feature type="transmembrane region" description="Helical" evidence="7">
    <location>
        <begin position="396"/>
        <end position="418"/>
    </location>
</feature>
<feature type="transmembrane region" description="Helical" evidence="7">
    <location>
        <begin position="166"/>
        <end position="188"/>
    </location>
</feature>
<dbReference type="EMBL" id="WMBC01000002">
    <property type="protein sequence ID" value="MTD60342.1"/>
    <property type="molecule type" value="Genomic_DNA"/>
</dbReference>
<dbReference type="PIRSF" id="PIRSF006603">
    <property type="entry name" value="DinF"/>
    <property type="match status" value="1"/>
</dbReference>
<dbReference type="NCBIfam" id="TIGR00797">
    <property type="entry name" value="matE"/>
    <property type="match status" value="1"/>
</dbReference>
<evidence type="ECO:0000313" key="8">
    <source>
        <dbReference type="EMBL" id="MTD60342.1"/>
    </source>
</evidence>
<proteinExistence type="predicted"/>
<dbReference type="InterPro" id="IPR051327">
    <property type="entry name" value="MATE_MepA_subfamily"/>
</dbReference>
<evidence type="ECO:0000256" key="4">
    <source>
        <dbReference type="ARBA" id="ARBA00022692"/>
    </source>
</evidence>
<keyword evidence="4 7" id="KW-0812">Transmembrane</keyword>
<keyword evidence="6 7" id="KW-0472">Membrane</keyword>
<dbReference type="RefSeq" id="WP_154779734.1">
    <property type="nucleotide sequence ID" value="NZ_WMBC01000002.1"/>
</dbReference>
<name>A0A844GGM8_9FIRM</name>
<accession>A0A844GGM8</accession>
<dbReference type="GO" id="GO:0005886">
    <property type="term" value="C:plasma membrane"/>
    <property type="evidence" value="ECO:0007669"/>
    <property type="project" value="UniProtKB-SubCell"/>
</dbReference>
<evidence type="ECO:0000256" key="7">
    <source>
        <dbReference type="SAM" id="Phobius"/>
    </source>
</evidence>
<dbReference type="PANTHER" id="PTHR43823">
    <property type="entry name" value="SPORULATION PROTEIN YKVU"/>
    <property type="match status" value="1"/>
</dbReference>
<protein>
    <submittedName>
        <fullName evidence="8">MATE family efflux transporter</fullName>
    </submittedName>
</protein>
<dbReference type="InterPro" id="IPR002528">
    <property type="entry name" value="MATE_fam"/>
</dbReference>
<evidence type="ECO:0000256" key="3">
    <source>
        <dbReference type="ARBA" id="ARBA00022475"/>
    </source>
</evidence>
<keyword evidence="3" id="KW-1003">Cell membrane</keyword>
<comment type="subcellular location">
    <subcellularLocation>
        <location evidence="1">Cell membrane</location>
        <topology evidence="1">Multi-pass membrane protein</topology>
    </subcellularLocation>
</comment>
<sequence>MNTTTDLGTTPMKRLVLQLALPSMAAQFVNVLYSIIDRMYIGHIFGDGALALAGAGVCGPVVTLLTSFGTLVGIGGSITMGIRLGEKSEKKARQVLANSFLMLCIFSLLLTVSFLLLKDQLLMLFGASDATFSYANTYLTIYTAGTFFALMATGLNYFINCQGFPLVGMTTVFIGAIANIILDPVFIFALHMGIAGAAIATVISQFLSCAFAMLFLFGKNPGKKVPVRITFSQYSSRVMKRIIALGFSPFLILATDSLILIIMNAVLQKYGGAEQGDMFITCATIAQSYLLLITSPMIGISGGTQAILSYNYGAKDIRRVKSAEKNILGVMLIFTTLMFFLSRIVPQYFVRLFTTDQTYMNFSVWTIRTYTLMIIPLSFQYVFVDGLTALERPKTGLALSVFRKSLFVLSAVILPQFFSARSAFFAEPVCDGISSVISTITFLLIIEKHLQKRLHAVVS</sequence>
<reference evidence="8 9" key="1">
    <citation type="submission" date="2019-11" db="EMBL/GenBank/DDBJ databases">
        <title>Draft genome sequence of Blautia luti DSM 14534T, isolated from human stool.</title>
        <authorList>
            <person name="Ortiz R."/>
            <person name="Melis-Arcos F."/>
            <person name="Covarrubias P."/>
            <person name="Cardenas J.P."/>
            <person name="Perez-Donoso J."/>
            <person name="Almonacid D."/>
        </authorList>
    </citation>
    <scope>NUCLEOTIDE SEQUENCE [LARGE SCALE GENOMIC DNA]</scope>
    <source>
        <strain evidence="8 9">DSM 14534</strain>
    </source>
</reference>
<dbReference type="GO" id="GO:0015297">
    <property type="term" value="F:antiporter activity"/>
    <property type="evidence" value="ECO:0007669"/>
    <property type="project" value="InterPro"/>
</dbReference>
<keyword evidence="5 7" id="KW-1133">Transmembrane helix</keyword>
<feature type="transmembrane region" description="Helical" evidence="7">
    <location>
        <begin position="278"/>
        <end position="300"/>
    </location>
</feature>
<evidence type="ECO:0000256" key="5">
    <source>
        <dbReference type="ARBA" id="ARBA00022989"/>
    </source>
</evidence>
<feature type="transmembrane region" description="Helical" evidence="7">
    <location>
        <begin position="137"/>
        <end position="159"/>
    </location>
</feature>
<dbReference type="GO" id="GO:0042910">
    <property type="term" value="F:xenobiotic transmembrane transporter activity"/>
    <property type="evidence" value="ECO:0007669"/>
    <property type="project" value="InterPro"/>
</dbReference>
<evidence type="ECO:0000256" key="6">
    <source>
        <dbReference type="ARBA" id="ARBA00023136"/>
    </source>
</evidence>
<feature type="transmembrane region" description="Helical" evidence="7">
    <location>
        <begin position="95"/>
        <end position="117"/>
    </location>
</feature>
<feature type="transmembrane region" description="Helical" evidence="7">
    <location>
        <begin position="242"/>
        <end position="266"/>
    </location>
</feature>
<dbReference type="PANTHER" id="PTHR43823:SF3">
    <property type="entry name" value="MULTIDRUG EXPORT PROTEIN MEPA"/>
    <property type="match status" value="1"/>
</dbReference>
<dbReference type="Proteomes" id="UP000437824">
    <property type="component" value="Unassembled WGS sequence"/>
</dbReference>
<feature type="transmembrane region" description="Helical" evidence="7">
    <location>
        <begin position="15"/>
        <end position="36"/>
    </location>
</feature>
<dbReference type="Pfam" id="PF01554">
    <property type="entry name" value="MatE"/>
    <property type="match status" value="2"/>
</dbReference>
<feature type="transmembrane region" description="Helical" evidence="7">
    <location>
        <begin position="327"/>
        <end position="345"/>
    </location>
</feature>
<organism evidence="8 9">
    <name type="scientific">Blautia luti DSM 14534 = JCM 17040</name>
    <dbReference type="NCBI Taxonomy" id="649762"/>
    <lineage>
        <taxon>Bacteria</taxon>
        <taxon>Bacillati</taxon>
        <taxon>Bacillota</taxon>
        <taxon>Clostridia</taxon>
        <taxon>Lachnospirales</taxon>
        <taxon>Lachnospiraceae</taxon>
        <taxon>Blautia</taxon>
    </lineage>
</organism>
<evidence type="ECO:0000256" key="2">
    <source>
        <dbReference type="ARBA" id="ARBA00022448"/>
    </source>
</evidence>